<organism evidence="5">
    <name type="scientific">Rhodotorula toruloides</name>
    <name type="common">Yeast</name>
    <name type="synonym">Rhodosporidium toruloides</name>
    <dbReference type="NCBI Taxonomy" id="5286"/>
    <lineage>
        <taxon>Eukaryota</taxon>
        <taxon>Fungi</taxon>
        <taxon>Dikarya</taxon>
        <taxon>Basidiomycota</taxon>
        <taxon>Pucciniomycotina</taxon>
        <taxon>Microbotryomycetes</taxon>
        <taxon>Sporidiobolales</taxon>
        <taxon>Sporidiobolaceae</taxon>
        <taxon>Rhodotorula</taxon>
    </lineage>
</organism>
<dbReference type="Pfam" id="PF01425">
    <property type="entry name" value="Amidase"/>
    <property type="match status" value="1"/>
</dbReference>
<feature type="compositionally biased region" description="Low complexity" evidence="3">
    <location>
        <begin position="47"/>
        <end position="67"/>
    </location>
</feature>
<gene>
    <name evidence="5" type="ORF">RHTO0S_32e00672g</name>
</gene>
<evidence type="ECO:0000259" key="4">
    <source>
        <dbReference type="Pfam" id="PF01425"/>
    </source>
</evidence>
<dbReference type="Gene3D" id="3.90.1300.10">
    <property type="entry name" value="Amidase signature (AS) domain"/>
    <property type="match status" value="1"/>
</dbReference>
<evidence type="ECO:0000256" key="2">
    <source>
        <dbReference type="ARBA" id="ARBA00022801"/>
    </source>
</evidence>
<feature type="region of interest" description="Disordered" evidence="3">
    <location>
        <begin position="19"/>
        <end position="91"/>
    </location>
</feature>
<feature type="compositionally biased region" description="Basic and acidic residues" evidence="3">
    <location>
        <begin position="30"/>
        <end position="44"/>
    </location>
</feature>
<sequence length="639" mass="70341">MRRYRAPAFTAWSRGGVKSLRRKAGGGSERCGRRSESAVRRSRSDGQPAARRSPSSPAPATLSQPSQRPSSEMSTNPTPSSSSWQHRAQAAYDETQAKIPADWRIDERLLAPAWVDVAAQDPDEVEQRVDGVLASSGILSEDELRIVHSDATATVNKLQRGEWSAVAVVTAFCKSAAIAQQLYRCCTELFFDRALKRAHELDDHFSKTGKPVGPLHGLPISLKDQHELKGMRNTIGFVSWLDKLADADGPIGAALEADGAVLYVKSNVPTSLFGSETVNRIYGRCLNPLNRRRGPGGSSGGEAALLASFASPLGLGSDIAGPIRIPAAMCGVYGFKPSFGRLPFLSGRGVGGGAEFVYPVWGPLARSIPDLALLMRSVIASEPWRIDPTCVPMPWKPVTLNRPLRIGVLRDNGMVRPHPPIRRMLDETVEKLKVAGHEIIDWDVAPLHAQALKIGFAFLFQDGGAALRAELKDEPVLPCIYTGKPGSELTSDEMLKFYWEMFGLRIEYRQRWNALKLDAVICPVASHAAVSHDNYNDWTHTLPWNVLQYCALAMPVGKIEEGEMQVSKEYRREEPRKVEVLREGLKKVRGEEENRAMWLDNNLRRDSLGLPLSLQVVAPTYMDEQCLAVASVIEKVVKS</sequence>
<dbReference type="InterPro" id="IPR023631">
    <property type="entry name" value="Amidase_dom"/>
</dbReference>
<evidence type="ECO:0000256" key="1">
    <source>
        <dbReference type="ARBA" id="ARBA00009199"/>
    </source>
</evidence>
<dbReference type="PANTHER" id="PTHR46072">
    <property type="entry name" value="AMIDASE-RELATED-RELATED"/>
    <property type="match status" value="1"/>
</dbReference>
<keyword evidence="2" id="KW-0378">Hydrolase</keyword>
<dbReference type="GO" id="GO:0016787">
    <property type="term" value="F:hydrolase activity"/>
    <property type="evidence" value="ECO:0007669"/>
    <property type="project" value="UniProtKB-KW"/>
</dbReference>
<accession>A0A061BRT3</accession>
<dbReference type="AlphaFoldDB" id="A0A061BRT3"/>
<feature type="compositionally biased region" description="Polar residues" evidence="3">
    <location>
        <begin position="68"/>
        <end position="86"/>
    </location>
</feature>
<dbReference type="EMBL" id="LK052967">
    <property type="protein sequence ID" value="CDR49778.1"/>
    <property type="molecule type" value="Genomic_DNA"/>
</dbReference>
<protein>
    <submittedName>
        <fullName evidence="5">RHTO0S32e00672g1_1</fullName>
    </submittedName>
</protein>
<evidence type="ECO:0000256" key="3">
    <source>
        <dbReference type="SAM" id="MobiDB-lite"/>
    </source>
</evidence>
<name>A0A061BRT3_RHOTO</name>
<dbReference type="InterPro" id="IPR036928">
    <property type="entry name" value="AS_sf"/>
</dbReference>
<dbReference type="OrthoDB" id="6428749at2759"/>
<comment type="similarity">
    <text evidence="1">Belongs to the amidase family.</text>
</comment>
<feature type="domain" description="Amidase" evidence="4">
    <location>
        <begin position="168"/>
        <end position="627"/>
    </location>
</feature>
<proteinExistence type="inferred from homology"/>
<dbReference type="SUPFAM" id="SSF75304">
    <property type="entry name" value="Amidase signature (AS) enzymes"/>
    <property type="match status" value="1"/>
</dbReference>
<dbReference type="PANTHER" id="PTHR46072:SF5">
    <property type="entry name" value="GENERAL AMIDASE-C"/>
    <property type="match status" value="1"/>
</dbReference>
<reference evidence="5" key="1">
    <citation type="journal article" date="2014" name="Genome Announc.">
        <title>Draft genome sequence of Rhodosporidium toruloides CECT1137, an oleaginous yeast of biotechnological interest.</title>
        <authorList>
            <person name="Morin N."/>
            <person name="Calcas X."/>
            <person name="Devillers H."/>
            <person name="Durrens P."/>
            <person name="Sherman D.J."/>
            <person name="Nicaud J.-M."/>
            <person name="Neuveglise C."/>
        </authorList>
    </citation>
    <scope>NUCLEOTIDE SEQUENCE</scope>
    <source>
        <strain evidence="5">CECT1137</strain>
    </source>
</reference>
<evidence type="ECO:0000313" key="5">
    <source>
        <dbReference type="EMBL" id="CDR49778.1"/>
    </source>
</evidence>